<evidence type="ECO:0000313" key="2">
    <source>
        <dbReference type="Proteomes" id="UP001201163"/>
    </source>
</evidence>
<gene>
    <name evidence="1" type="ORF">EDB92DRAFT_2068305</name>
</gene>
<protein>
    <submittedName>
        <fullName evidence="1">Uncharacterized protein</fullName>
    </submittedName>
</protein>
<accession>A0AAD4LFC3</accession>
<sequence>MGTMGSSGALTVLKHDVFHTVIPDSGLVSELTFPPKMQEQAVARSWLSPFAGEHVLEALAKHVVEERRKEGTYAPFCSIVQSSGMGKSRLVDEFSKTHFLIPINLRRAEARGFPPPDDAVRDLLTQRDPVGENKTFVRSLVFLVALFQRAASVITNDLKGASSRSERITQIREFMTSGQTMASVGTKRLNFYKEIVDYVEKVSYIYRSTLYSYILQRMNTDGKTTVTTGEVWRALKMLLSCLDGDNGAQIGPEDENANMNDKFPGVFIAFDEAHSLTQPIEPNEKHTFFIELRRALQALRDTSSFSFFLSTSDKTSISQISMPGNIDPSSRMHETLFRLPLPFSDLGFDHLMRDRKICDAFKTIDDVTSTDCVVHMGRPLWGTIYDSSDDLNRETLLDFAVMKLLHGPYNRPDSLSSVVPMSTDQQCAVLSQRLALDIDSSAYITSDSTRNYVTADKAQLQIANYVRVRIGTPENFVSVRGVAASEPILSEAASCIMRGNYNFNLPDALLDVLDSYAISHGDRGELLVAAFFTRARDLYVRRVPPEKLFPEVLTRICPIFSVKDLLSQLFQESHFTMMLDSLPSIRRADFSSQKFGDVFGRTKMHFNHMIKPLEQEVLTRSCLLAMMARGAAAFGANGQFGFDMVYPFLYGASDLDIEKVGFIIIQVKNHANRLAPNSKLFKKMDPFLCDLLSKEDTDFTVPIIRIVFALGGGKSSFTRQTYGSPDDGAVTFDRNGQPLFTSYDFWCSGIGPNLLRPVEDHALKKWETLLGETDKWDHTFSASMAPDVRRSQYPAGGSDDGHYRGWLGLVGTD</sequence>
<name>A0AAD4LFC3_9AGAM</name>
<evidence type="ECO:0000313" key="1">
    <source>
        <dbReference type="EMBL" id="KAH8988894.1"/>
    </source>
</evidence>
<dbReference type="PANTHER" id="PTHR33266">
    <property type="entry name" value="CHROMOSOME 15, WHOLE GENOME SHOTGUN SEQUENCE"/>
    <property type="match status" value="1"/>
</dbReference>
<dbReference type="AlphaFoldDB" id="A0AAD4LFC3"/>
<dbReference type="Proteomes" id="UP001201163">
    <property type="component" value="Unassembled WGS sequence"/>
</dbReference>
<keyword evidence="2" id="KW-1185">Reference proteome</keyword>
<comment type="caution">
    <text evidence="1">The sequence shown here is derived from an EMBL/GenBank/DDBJ whole genome shotgun (WGS) entry which is preliminary data.</text>
</comment>
<proteinExistence type="predicted"/>
<reference evidence="1" key="1">
    <citation type="submission" date="2022-01" db="EMBL/GenBank/DDBJ databases">
        <title>Comparative genomics reveals a dynamic genome evolution in the ectomycorrhizal milk-cap (Lactarius) mushrooms.</title>
        <authorList>
            <consortium name="DOE Joint Genome Institute"/>
            <person name="Lebreton A."/>
            <person name="Tang N."/>
            <person name="Kuo A."/>
            <person name="LaButti K."/>
            <person name="Drula E."/>
            <person name="Barry K."/>
            <person name="Clum A."/>
            <person name="Lipzen A."/>
            <person name="Mousain D."/>
            <person name="Ng V."/>
            <person name="Wang R."/>
            <person name="Wang X."/>
            <person name="Dai Y."/>
            <person name="Henrissat B."/>
            <person name="Grigoriev I.V."/>
            <person name="Guerin-Laguette A."/>
            <person name="Yu F."/>
            <person name="Martin F.M."/>
        </authorList>
    </citation>
    <scope>NUCLEOTIDE SEQUENCE</scope>
    <source>
        <strain evidence="1">QP</strain>
    </source>
</reference>
<dbReference type="PANTHER" id="PTHR33266:SF1">
    <property type="entry name" value="F-BOX DOMAIN-CONTAINING PROTEIN"/>
    <property type="match status" value="1"/>
</dbReference>
<organism evidence="1 2">
    <name type="scientific">Lactarius akahatsu</name>
    <dbReference type="NCBI Taxonomy" id="416441"/>
    <lineage>
        <taxon>Eukaryota</taxon>
        <taxon>Fungi</taxon>
        <taxon>Dikarya</taxon>
        <taxon>Basidiomycota</taxon>
        <taxon>Agaricomycotina</taxon>
        <taxon>Agaricomycetes</taxon>
        <taxon>Russulales</taxon>
        <taxon>Russulaceae</taxon>
        <taxon>Lactarius</taxon>
    </lineage>
</organism>
<dbReference type="EMBL" id="JAKELL010000040">
    <property type="protein sequence ID" value="KAH8988894.1"/>
    <property type="molecule type" value="Genomic_DNA"/>
</dbReference>